<comment type="subcellular location">
    <subcellularLocation>
        <location evidence="1">Cell membrane</location>
        <topology evidence="1">Multi-pass membrane protein</topology>
    </subcellularLocation>
</comment>
<feature type="transmembrane region" description="Helical" evidence="6">
    <location>
        <begin position="74"/>
        <end position="92"/>
    </location>
</feature>
<dbReference type="InterPro" id="IPR037185">
    <property type="entry name" value="EmrE-like"/>
</dbReference>
<feature type="transmembrane region" description="Helical" evidence="6">
    <location>
        <begin position="217"/>
        <end position="238"/>
    </location>
</feature>
<evidence type="ECO:0000256" key="1">
    <source>
        <dbReference type="ARBA" id="ARBA00004651"/>
    </source>
</evidence>
<evidence type="ECO:0000313" key="9">
    <source>
        <dbReference type="Proteomes" id="UP000632828"/>
    </source>
</evidence>
<keyword evidence="3 6" id="KW-0812">Transmembrane</keyword>
<dbReference type="GO" id="GO:0005886">
    <property type="term" value="C:plasma membrane"/>
    <property type="evidence" value="ECO:0007669"/>
    <property type="project" value="UniProtKB-SubCell"/>
</dbReference>
<feature type="domain" description="EamA" evidence="7">
    <location>
        <begin position="155"/>
        <end position="289"/>
    </location>
</feature>
<dbReference type="PANTHER" id="PTHR42920:SF5">
    <property type="entry name" value="EAMA DOMAIN-CONTAINING PROTEIN"/>
    <property type="match status" value="1"/>
</dbReference>
<dbReference type="EMBL" id="JACWUN010000001">
    <property type="protein sequence ID" value="MBD1399266.1"/>
    <property type="molecule type" value="Genomic_DNA"/>
</dbReference>
<dbReference type="PANTHER" id="PTHR42920">
    <property type="entry name" value="OS03G0707200 PROTEIN-RELATED"/>
    <property type="match status" value="1"/>
</dbReference>
<evidence type="ECO:0000256" key="6">
    <source>
        <dbReference type="SAM" id="Phobius"/>
    </source>
</evidence>
<keyword evidence="2" id="KW-1003">Cell membrane</keyword>
<feature type="transmembrane region" description="Helical" evidence="6">
    <location>
        <begin position="18"/>
        <end position="35"/>
    </location>
</feature>
<name>A0A8J6QN69_9BACT</name>
<dbReference type="AlphaFoldDB" id="A0A8J6QN69"/>
<sequence length="310" mass="33711">MSLFDPAKINRRQLNAELMLISVTLFWGATFPIVKDAITEVPVLCFLWVRFAIAALLLAPLAGRSGFTTLDRRGWLAGLILGGLLFLSYLFQTYGLALTSSSNAGFLTGLNVIWVPLLTGPLLKKPAATGSKIGVVLAIIGLFMLTWRSPWSVNPGDLLVLICSLFIALHILGLDVFTRGYDGRALTCVQIGTMALLAGAGSLVFEPVSWPRTWTLSLLSALMITAVFATAYAFWAMTTFQNRTTPTRAALIYTLEPVFAAIFSIWLAGDRLSTLAWFGGALILAGMIVAEGWSLTARHRRQRRSPNSSP</sequence>
<protein>
    <submittedName>
        <fullName evidence="8">DMT family transporter</fullName>
    </submittedName>
</protein>
<dbReference type="RefSeq" id="WP_191153538.1">
    <property type="nucleotide sequence ID" value="NZ_JACWUN010000001.1"/>
</dbReference>
<dbReference type="Pfam" id="PF00892">
    <property type="entry name" value="EamA"/>
    <property type="match status" value="2"/>
</dbReference>
<keyword evidence="5 6" id="KW-0472">Membrane</keyword>
<feature type="domain" description="EamA" evidence="7">
    <location>
        <begin position="16"/>
        <end position="146"/>
    </location>
</feature>
<accession>A0A8J6QN69</accession>
<reference evidence="8" key="1">
    <citation type="submission" date="2020-09" db="EMBL/GenBank/DDBJ databases">
        <title>Pelobacter alkaliphilus sp. nov., a novel anaerobic arsenate-reducing bacterium from terrestrial mud volcano.</title>
        <authorList>
            <person name="Khomyakova M.A."/>
            <person name="Merkel A.Y."/>
            <person name="Slobodkin A.I."/>
        </authorList>
    </citation>
    <scope>NUCLEOTIDE SEQUENCE</scope>
    <source>
        <strain evidence="8">M08fum</strain>
    </source>
</reference>
<feature type="transmembrane region" description="Helical" evidence="6">
    <location>
        <begin position="41"/>
        <end position="62"/>
    </location>
</feature>
<evidence type="ECO:0000259" key="7">
    <source>
        <dbReference type="Pfam" id="PF00892"/>
    </source>
</evidence>
<organism evidence="8 9">
    <name type="scientific">Pelovirga terrestris</name>
    <dbReference type="NCBI Taxonomy" id="2771352"/>
    <lineage>
        <taxon>Bacteria</taxon>
        <taxon>Pseudomonadati</taxon>
        <taxon>Thermodesulfobacteriota</taxon>
        <taxon>Desulfuromonadia</taxon>
        <taxon>Geobacterales</taxon>
        <taxon>Geobacteraceae</taxon>
        <taxon>Pelovirga</taxon>
    </lineage>
</organism>
<keyword evidence="9" id="KW-1185">Reference proteome</keyword>
<feature type="transmembrane region" description="Helical" evidence="6">
    <location>
        <begin position="104"/>
        <end position="123"/>
    </location>
</feature>
<feature type="transmembrane region" description="Helical" evidence="6">
    <location>
        <begin position="159"/>
        <end position="178"/>
    </location>
</feature>
<keyword evidence="4 6" id="KW-1133">Transmembrane helix</keyword>
<dbReference type="InterPro" id="IPR000620">
    <property type="entry name" value="EamA_dom"/>
</dbReference>
<evidence type="ECO:0000256" key="5">
    <source>
        <dbReference type="ARBA" id="ARBA00023136"/>
    </source>
</evidence>
<evidence type="ECO:0000256" key="4">
    <source>
        <dbReference type="ARBA" id="ARBA00022989"/>
    </source>
</evidence>
<feature type="transmembrane region" description="Helical" evidence="6">
    <location>
        <begin position="250"/>
        <end position="269"/>
    </location>
</feature>
<feature type="transmembrane region" description="Helical" evidence="6">
    <location>
        <begin position="275"/>
        <end position="295"/>
    </location>
</feature>
<dbReference type="SUPFAM" id="SSF103481">
    <property type="entry name" value="Multidrug resistance efflux transporter EmrE"/>
    <property type="match status" value="2"/>
</dbReference>
<proteinExistence type="predicted"/>
<comment type="caution">
    <text evidence="8">The sequence shown here is derived from an EMBL/GenBank/DDBJ whole genome shotgun (WGS) entry which is preliminary data.</text>
</comment>
<dbReference type="InterPro" id="IPR051258">
    <property type="entry name" value="Diverse_Substrate_Transporter"/>
</dbReference>
<evidence type="ECO:0000313" key="8">
    <source>
        <dbReference type="EMBL" id="MBD1399266.1"/>
    </source>
</evidence>
<gene>
    <name evidence="8" type="ORF">ICT70_01115</name>
</gene>
<feature type="transmembrane region" description="Helical" evidence="6">
    <location>
        <begin position="130"/>
        <end position="147"/>
    </location>
</feature>
<evidence type="ECO:0000256" key="2">
    <source>
        <dbReference type="ARBA" id="ARBA00022475"/>
    </source>
</evidence>
<dbReference type="Proteomes" id="UP000632828">
    <property type="component" value="Unassembled WGS sequence"/>
</dbReference>
<evidence type="ECO:0000256" key="3">
    <source>
        <dbReference type="ARBA" id="ARBA00022692"/>
    </source>
</evidence>
<feature type="transmembrane region" description="Helical" evidence="6">
    <location>
        <begin position="185"/>
        <end position="205"/>
    </location>
</feature>